<evidence type="ECO:0000259" key="6">
    <source>
        <dbReference type="Pfam" id="PF00586"/>
    </source>
</evidence>
<keyword evidence="2" id="KW-0547">Nucleotide-binding</keyword>
<evidence type="ECO:0008006" key="9">
    <source>
        <dbReference type="Google" id="ProtNLM"/>
    </source>
</evidence>
<dbReference type="InterPro" id="IPR010918">
    <property type="entry name" value="PurM-like_C_dom"/>
</dbReference>
<dbReference type="PANTHER" id="PTHR10256">
    <property type="entry name" value="SELENIDE, WATER DIKINASE"/>
    <property type="match status" value="1"/>
</dbReference>
<gene>
    <name evidence="8" type="ORF">CCAE0312_LOCUS9105</name>
</gene>
<dbReference type="EMBL" id="HBGH01016472">
    <property type="protein sequence ID" value="CAD9237008.1"/>
    <property type="molecule type" value="Transcribed_RNA"/>
</dbReference>
<organism evidence="8">
    <name type="scientific">Compsopogon caeruleus</name>
    <dbReference type="NCBI Taxonomy" id="31354"/>
    <lineage>
        <taxon>Eukaryota</taxon>
        <taxon>Rhodophyta</taxon>
        <taxon>Compsopogonophyceae</taxon>
        <taxon>Compsopogonales</taxon>
        <taxon>Compsopogonaceae</taxon>
        <taxon>Compsopogon</taxon>
    </lineage>
</organism>
<evidence type="ECO:0000313" key="8">
    <source>
        <dbReference type="EMBL" id="CAD9237008.1"/>
    </source>
</evidence>
<dbReference type="SUPFAM" id="SSF55326">
    <property type="entry name" value="PurM N-terminal domain-like"/>
    <property type="match status" value="1"/>
</dbReference>
<evidence type="ECO:0000256" key="3">
    <source>
        <dbReference type="ARBA" id="ARBA00022777"/>
    </source>
</evidence>
<dbReference type="Pfam" id="PF02769">
    <property type="entry name" value="AIRS_C"/>
    <property type="match status" value="1"/>
</dbReference>
<dbReference type="Gene3D" id="3.30.1330.10">
    <property type="entry name" value="PurM-like, N-terminal domain"/>
    <property type="match status" value="1"/>
</dbReference>
<dbReference type="GO" id="GO:0004756">
    <property type="term" value="F:selenide, water dikinase activity"/>
    <property type="evidence" value="ECO:0007669"/>
    <property type="project" value="TreeGrafter"/>
</dbReference>
<dbReference type="AlphaFoldDB" id="A0A7S1TI12"/>
<dbReference type="SUPFAM" id="SSF56042">
    <property type="entry name" value="PurM C-terminal domain-like"/>
    <property type="match status" value="1"/>
</dbReference>
<feature type="domain" description="PurM-like C-terminal" evidence="7">
    <location>
        <begin position="133"/>
        <end position="301"/>
    </location>
</feature>
<keyword evidence="3" id="KW-0418">Kinase</keyword>
<dbReference type="InterPro" id="IPR016188">
    <property type="entry name" value="PurM-like_N"/>
</dbReference>
<evidence type="ECO:0000256" key="5">
    <source>
        <dbReference type="ARBA" id="ARBA00023266"/>
    </source>
</evidence>
<dbReference type="GO" id="GO:0005737">
    <property type="term" value="C:cytoplasm"/>
    <property type="evidence" value="ECO:0007669"/>
    <property type="project" value="TreeGrafter"/>
</dbReference>
<dbReference type="PANTHER" id="PTHR10256:SF0">
    <property type="entry name" value="INACTIVE SELENIDE, WATER DIKINASE-LIKE PROTEIN-RELATED"/>
    <property type="match status" value="1"/>
</dbReference>
<dbReference type="InterPro" id="IPR036676">
    <property type="entry name" value="PurM-like_C_sf"/>
</dbReference>
<dbReference type="Gene3D" id="3.90.650.10">
    <property type="entry name" value="PurM-like C-terminal domain"/>
    <property type="match status" value="1"/>
</dbReference>
<evidence type="ECO:0000256" key="1">
    <source>
        <dbReference type="ARBA" id="ARBA00022679"/>
    </source>
</evidence>
<reference evidence="8" key="1">
    <citation type="submission" date="2021-01" db="EMBL/GenBank/DDBJ databases">
        <authorList>
            <person name="Corre E."/>
            <person name="Pelletier E."/>
            <person name="Niang G."/>
            <person name="Scheremetjew M."/>
            <person name="Finn R."/>
            <person name="Kale V."/>
            <person name="Holt S."/>
            <person name="Cochrane G."/>
            <person name="Meng A."/>
            <person name="Brown T."/>
            <person name="Cohen L."/>
        </authorList>
    </citation>
    <scope>NUCLEOTIDE SEQUENCE</scope>
    <source>
        <strain evidence="8">SAG 36.94</strain>
    </source>
</reference>
<keyword evidence="4" id="KW-0067">ATP-binding</keyword>
<dbReference type="NCBIfam" id="TIGR00476">
    <property type="entry name" value="selD"/>
    <property type="match status" value="1"/>
</dbReference>
<dbReference type="FunFam" id="3.90.650.10:FF:000010">
    <property type="entry name" value="Selenide, water dikinase"/>
    <property type="match status" value="1"/>
</dbReference>
<evidence type="ECO:0000256" key="4">
    <source>
        <dbReference type="ARBA" id="ARBA00022840"/>
    </source>
</evidence>
<sequence length="313" mass="34036">MDCSVRPLEVGRGAGLSIALVSTIDFFFPLVEDPVLMGRIGCANTLSDLYAMGVSRCDNMLMVLAASRDMPPGVQEIVTRAMVRGFKDAASEGGVTVTGGQSILNPWPIIGGVAQSVVSMDELVFPNGAQVRDLIVLTKPLGTQIAVNLHQWLHDEEKWERVEHCISKEQARRAYDVAAASMERLNRCASTLMKIHGAHCATDVTGFGILGHAENLASNQRNEVSFILDLLPIIRGMSAVDSTLSNGDLFKLKQGRSAETSGGLLICFPEHQAQAFCDELERLESWQAYIVGRVEQGNRSSHITTNVKIVEVE</sequence>
<keyword evidence="5" id="KW-0711">Selenium</keyword>
<dbReference type="GO" id="GO:0005524">
    <property type="term" value="F:ATP binding"/>
    <property type="evidence" value="ECO:0007669"/>
    <property type="project" value="UniProtKB-KW"/>
</dbReference>
<keyword evidence="1" id="KW-0808">Transferase</keyword>
<proteinExistence type="predicted"/>
<protein>
    <recommendedName>
        <fullName evidence="9">Selenide, water dikinase</fullName>
    </recommendedName>
</protein>
<dbReference type="InterPro" id="IPR036921">
    <property type="entry name" value="PurM-like_N_sf"/>
</dbReference>
<evidence type="ECO:0000259" key="7">
    <source>
        <dbReference type="Pfam" id="PF02769"/>
    </source>
</evidence>
<feature type="domain" description="PurM-like N-terminal" evidence="6">
    <location>
        <begin position="19"/>
        <end position="114"/>
    </location>
</feature>
<dbReference type="InterPro" id="IPR004536">
    <property type="entry name" value="SPS/SelD"/>
</dbReference>
<evidence type="ECO:0000256" key="2">
    <source>
        <dbReference type="ARBA" id="ARBA00022741"/>
    </source>
</evidence>
<dbReference type="GO" id="GO:0016260">
    <property type="term" value="P:selenocysteine biosynthetic process"/>
    <property type="evidence" value="ECO:0007669"/>
    <property type="project" value="TreeGrafter"/>
</dbReference>
<dbReference type="Pfam" id="PF00586">
    <property type="entry name" value="AIRS"/>
    <property type="match status" value="1"/>
</dbReference>
<accession>A0A7S1TI12</accession>
<dbReference type="PIRSF" id="PIRSF036407">
    <property type="entry name" value="Selenphspht_syn"/>
    <property type="match status" value="1"/>
</dbReference>
<name>A0A7S1TI12_9RHOD</name>